<gene>
    <name evidence="1" type="ORF">DILT_LOCUS4270</name>
</gene>
<proteinExistence type="predicted"/>
<evidence type="ECO:0008006" key="3">
    <source>
        <dbReference type="Google" id="ProtNLM"/>
    </source>
</evidence>
<evidence type="ECO:0000313" key="1">
    <source>
        <dbReference type="EMBL" id="VDK88790.1"/>
    </source>
</evidence>
<protein>
    <recommendedName>
        <fullName evidence="3">D-isomer specific 2-hydroxyacid dehydrogenase catalytic domain-containing protein</fullName>
    </recommendedName>
</protein>
<accession>A0A3P6UB19</accession>
<dbReference type="AlphaFoldDB" id="A0A3P6UB19"/>
<dbReference type="EMBL" id="UYRU01045158">
    <property type="protein sequence ID" value="VDK88790.1"/>
    <property type="molecule type" value="Genomic_DNA"/>
</dbReference>
<name>A0A3P6UB19_DIBLA</name>
<evidence type="ECO:0000313" key="2">
    <source>
        <dbReference type="Proteomes" id="UP000281553"/>
    </source>
</evidence>
<dbReference type="Proteomes" id="UP000281553">
    <property type="component" value="Unassembled WGS sequence"/>
</dbReference>
<reference evidence="1 2" key="1">
    <citation type="submission" date="2018-11" db="EMBL/GenBank/DDBJ databases">
        <authorList>
            <consortium name="Pathogen Informatics"/>
        </authorList>
    </citation>
    <scope>NUCLEOTIDE SEQUENCE [LARGE SCALE GENOMIC DNA]</scope>
</reference>
<sequence>MADMSKQHTMTLLPSIPRVLVLDGVAESAVIKLRQLGVEVRVGPSGVAAADLVNMIMDFTPAAVIVRSATKL</sequence>
<keyword evidence="2" id="KW-1185">Reference proteome</keyword>
<organism evidence="1 2">
    <name type="scientific">Dibothriocephalus latus</name>
    <name type="common">Fish tapeworm</name>
    <name type="synonym">Diphyllobothrium latum</name>
    <dbReference type="NCBI Taxonomy" id="60516"/>
    <lineage>
        <taxon>Eukaryota</taxon>
        <taxon>Metazoa</taxon>
        <taxon>Spiralia</taxon>
        <taxon>Lophotrochozoa</taxon>
        <taxon>Platyhelminthes</taxon>
        <taxon>Cestoda</taxon>
        <taxon>Eucestoda</taxon>
        <taxon>Diphyllobothriidea</taxon>
        <taxon>Diphyllobothriidae</taxon>
        <taxon>Dibothriocephalus</taxon>
    </lineage>
</organism>
<feature type="non-terminal residue" evidence="1">
    <location>
        <position position="72"/>
    </location>
</feature>